<dbReference type="SMART" id="SM00091">
    <property type="entry name" value="PAS"/>
    <property type="match status" value="1"/>
</dbReference>
<dbReference type="EMBL" id="JBBMFK010000004">
    <property type="protein sequence ID" value="MEQ2442520.1"/>
    <property type="molecule type" value="Genomic_DNA"/>
</dbReference>
<dbReference type="InterPro" id="IPR013767">
    <property type="entry name" value="PAS_fold"/>
</dbReference>
<dbReference type="Pfam" id="PF02954">
    <property type="entry name" value="HTH_8"/>
    <property type="match status" value="1"/>
</dbReference>
<dbReference type="Gene3D" id="1.10.8.60">
    <property type="match status" value="1"/>
</dbReference>
<sequence>MKEIVVLTPLREMKERAEEIVREQGYHNVEVLLGSMSEGVEVARQAIAQGAELIVSRGGTYQLVKEAFPIPVVEIKVSAYDVLQSFEQVDDPNETIGVVGYSNVVDGYDLLRKLLPNPVVLVELKRESDIYAVIEDHKRRGIKTYIGDANITRIIRELNCNGIMIQSQKASIHTAIQEARRILRATKEEKRRAQQIATITDFVHDAIIAIDENEKITVYNRRAEQVFGVPQERARGRLISDVVPNTKLPEILATGIPQLGELQNLWDSRIVTNRVPITVDGEVKGAVATFQDVTEVQNLEEKIRRSMSEKGFIAKYTFDDIVYASRQIAECIKTAKKFAMYDTPIHICGASGVGKELFCQSIHNYSRRHLGPFVAVNCAAIAPSLIESEFFGYEEGSFTGARKKGKTGMFELAHNGTLFLDEISEIPMELQGRLLRVLQEKQVMRLGGGRVIPIDVKIITASNKYLKREMEEGRFRKDLYYRINVLTLRIPPLDRRREDIPALTRYFIRKYSEKYGKPLLEPTPDVERYLLNRKYEGNIRELEGLIERCVILSSFDAILAEREAENRSAQPPAQESAPVCTDVLPPDWDGLDLRSLEQKYIEMVYQRTGRNIQKTCEILGINRTTLWRRLKEQTSTV</sequence>
<dbReference type="Gene3D" id="3.40.50.2300">
    <property type="match status" value="1"/>
</dbReference>
<dbReference type="Pfam" id="PF25601">
    <property type="entry name" value="AAA_lid_14"/>
    <property type="match status" value="1"/>
</dbReference>
<dbReference type="PROSITE" id="PS50112">
    <property type="entry name" value="PAS"/>
    <property type="match status" value="1"/>
</dbReference>
<dbReference type="Pfam" id="PF00989">
    <property type="entry name" value="PAS"/>
    <property type="match status" value="1"/>
</dbReference>
<keyword evidence="8" id="KW-1185">Reference proteome</keyword>
<name>A0ABV1E5D6_9FIRM</name>
<organism evidence="7 8">
    <name type="scientific">Pseudoflavonifractor intestinihominis</name>
    <dbReference type="NCBI Taxonomy" id="3133171"/>
    <lineage>
        <taxon>Bacteria</taxon>
        <taxon>Bacillati</taxon>
        <taxon>Bacillota</taxon>
        <taxon>Clostridia</taxon>
        <taxon>Eubacteriales</taxon>
        <taxon>Oscillospiraceae</taxon>
        <taxon>Pseudoflavonifractor</taxon>
    </lineage>
</organism>
<comment type="caution">
    <text evidence="7">The sequence shown here is derived from an EMBL/GenBank/DDBJ whole genome shotgun (WGS) entry which is preliminary data.</text>
</comment>
<dbReference type="CDD" id="cd00009">
    <property type="entry name" value="AAA"/>
    <property type="match status" value="1"/>
</dbReference>
<proteinExistence type="predicted"/>
<dbReference type="InterPro" id="IPR003593">
    <property type="entry name" value="AAA+_ATPase"/>
</dbReference>
<dbReference type="InterPro" id="IPR002197">
    <property type="entry name" value="HTH_Fis"/>
</dbReference>
<dbReference type="CDD" id="cd00130">
    <property type="entry name" value="PAS"/>
    <property type="match status" value="1"/>
</dbReference>
<dbReference type="InterPro" id="IPR058031">
    <property type="entry name" value="AAA_lid_NorR"/>
</dbReference>
<dbReference type="SMART" id="SM00382">
    <property type="entry name" value="AAA"/>
    <property type="match status" value="1"/>
</dbReference>
<dbReference type="Gene3D" id="3.40.50.10660">
    <property type="entry name" value="PrpR receptor domain-like"/>
    <property type="match status" value="1"/>
</dbReference>
<dbReference type="InterPro" id="IPR027417">
    <property type="entry name" value="P-loop_NTPase"/>
</dbReference>
<dbReference type="InterPro" id="IPR035965">
    <property type="entry name" value="PAS-like_dom_sf"/>
</dbReference>
<dbReference type="InterPro" id="IPR010524">
    <property type="entry name" value="Sig_transdc_resp-reg_PrpR_N"/>
</dbReference>
<dbReference type="Pfam" id="PF00158">
    <property type="entry name" value="Sigma54_activat"/>
    <property type="match status" value="1"/>
</dbReference>
<dbReference type="Gene3D" id="3.40.50.300">
    <property type="entry name" value="P-loop containing nucleotide triphosphate hydrolases"/>
    <property type="match status" value="1"/>
</dbReference>
<accession>A0ABV1E5D6</accession>
<keyword evidence="3" id="KW-0805">Transcription regulation</keyword>
<feature type="domain" description="Sigma-54 factor interaction" evidence="5">
    <location>
        <begin position="321"/>
        <end position="551"/>
    </location>
</feature>
<dbReference type="RefSeq" id="WP_349231021.1">
    <property type="nucleotide sequence ID" value="NZ_JBBMFK010000004.1"/>
</dbReference>
<dbReference type="SUPFAM" id="SSF46689">
    <property type="entry name" value="Homeodomain-like"/>
    <property type="match status" value="1"/>
</dbReference>
<evidence type="ECO:0000313" key="7">
    <source>
        <dbReference type="EMBL" id="MEQ2442520.1"/>
    </source>
</evidence>
<dbReference type="SUPFAM" id="SSF55785">
    <property type="entry name" value="PYP-like sensor domain (PAS domain)"/>
    <property type="match status" value="1"/>
</dbReference>
<evidence type="ECO:0000256" key="3">
    <source>
        <dbReference type="ARBA" id="ARBA00023015"/>
    </source>
</evidence>
<dbReference type="SUPFAM" id="SSF52540">
    <property type="entry name" value="P-loop containing nucleoside triphosphate hydrolases"/>
    <property type="match status" value="1"/>
</dbReference>
<dbReference type="SUPFAM" id="SSF159800">
    <property type="entry name" value="PrpR receptor domain-like"/>
    <property type="match status" value="1"/>
</dbReference>
<evidence type="ECO:0000256" key="2">
    <source>
        <dbReference type="ARBA" id="ARBA00022840"/>
    </source>
</evidence>
<dbReference type="PROSITE" id="PS50045">
    <property type="entry name" value="SIGMA54_INTERACT_4"/>
    <property type="match status" value="1"/>
</dbReference>
<dbReference type="PANTHER" id="PTHR32071">
    <property type="entry name" value="TRANSCRIPTIONAL REGULATORY PROTEIN"/>
    <property type="match status" value="1"/>
</dbReference>
<reference evidence="7 8" key="1">
    <citation type="submission" date="2024-03" db="EMBL/GenBank/DDBJ databases">
        <title>Human intestinal bacterial collection.</title>
        <authorList>
            <person name="Pauvert C."/>
            <person name="Hitch T.C.A."/>
            <person name="Clavel T."/>
        </authorList>
    </citation>
    <scope>NUCLEOTIDE SEQUENCE [LARGE SCALE GENOMIC DNA]</scope>
    <source>
        <strain evidence="7 8">CLA-AP-H29</strain>
    </source>
</reference>
<dbReference type="Pfam" id="PF06506">
    <property type="entry name" value="PrpR_N"/>
    <property type="match status" value="1"/>
</dbReference>
<dbReference type="InterPro" id="IPR025943">
    <property type="entry name" value="Sigma_54_int_dom_ATP-bd_2"/>
</dbReference>
<evidence type="ECO:0000259" key="5">
    <source>
        <dbReference type="PROSITE" id="PS50045"/>
    </source>
</evidence>
<dbReference type="InterPro" id="IPR002078">
    <property type="entry name" value="Sigma_54_int"/>
</dbReference>
<evidence type="ECO:0000313" key="8">
    <source>
        <dbReference type="Proteomes" id="UP001464378"/>
    </source>
</evidence>
<dbReference type="InterPro" id="IPR009057">
    <property type="entry name" value="Homeodomain-like_sf"/>
</dbReference>
<evidence type="ECO:0000259" key="6">
    <source>
        <dbReference type="PROSITE" id="PS50112"/>
    </source>
</evidence>
<gene>
    <name evidence="7" type="ORF">WMO64_03450</name>
</gene>
<evidence type="ECO:0000256" key="1">
    <source>
        <dbReference type="ARBA" id="ARBA00022741"/>
    </source>
</evidence>
<keyword evidence="2" id="KW-0067">ATP-binding</keyword>
<dbReference type="InterPro" id="IPR000014">
    <property type="entry name" value="PAS"/>
</dbReference>
<dbReference type="NCBIfam" id="TIGR00229">
    <property type="entry name" value="sensory_box"/>
    <property type="match status" value="1"/>
</dbReference>
<dbReference type="Gene3D" id="1.10.10.60">
    <property type="entry name" value="Homeodomain-like"/>
    <property type="match status" value="1"/>
</dbReference>
<evidence type="ECO:0000256" key="4">
    <source>
        <dbReference type="ARBA" id="ARBA00023163"/>
    </source>
</evidence>
<dbReference type="PANTHER" id="PTHR32071:SF57">
    <property type="entry name" value="C4-DICARBOXYLATE TRANSPORT TRANSCRIPTIONAL REGULATORY PROTEIN DCTD"/>
    <property type="match status" value="1"/>
</dbReference>
<keyword evidence="1" id="KW-0547">Nucleotide-binding</keyword>
<feature type="domain" description="PAS" evidence="6">
    <location>
        <begin position="192"/>
        <end position="237"/>
    </location>
</feature>
<keyword evidence="4" id="KW-0804">Transcription</keyword>
<dbReference type="Proteomes" id="UP001464378">
    <property type="component" value="Unassembled WGS sequence"/>
</dbReference>
<protein>
    <submittedName>
        <fullName evidence="7">Sigma 54-interacting transcriptional regulator</fullName>
    </submittedName>
</protein>
<dbReference type="Gene3D" id="3.30.450.20">
    <property type="entry name" value="PAS domain"/>
    <property type="match status" value="1"/>
</dbReference>
<dbReference type="PROSITE" id="PS00676">
    <property type="entry name" value="SIGMA54_INTERACT_2"/>
    <property type="match status" value="1"/>
</dbReference>